<accession>A0A9Q0ARL2</accession>
<evidence type="ECO:0000256" key="1">
    <source>
        <dbReference type="ARBA" id="ARBA00022741"/>
    </source>
</evidence>
<feature type="coiled-coil region" evidence="2">
    <location>
        <begin position="227"/>
        <end position="280"/>
    </location>
</feature>
<gene>
    <name evidence="5" type="ORF">JX265_001107</name>
</gene>
<protein>
    <recommendedName>
        <fullName evidence="4">AIG1-type G domain-containing protein</fullName>
    </recommendedName>
</protein>
<keyword evidence="1" id="KW-0547">Nucleotide-binding</keyword>
<dbReference type="Pfam" id="PF04548">
    <property type="entry name" value="AIG1"/>
    <property type="match status" value="1"/>
</dbReference>
<feature type="transmembrane region" description="Helical" evidence="3">
    <location>
        <begin position="297"/>
        <end position="321"/>
    </location>
</feature>
<dbReference type="AlphaFoldDB" id="A0A9Q0ARL2"/>
<evidence type="ECO:0000313" key="6">
    <source>
        <dbReference type="Proteomes" id="UP000829685"/>
    </source>
</evidence>
<reference evidence="5" key="1">
    <citation type="submission" date="2021-03" db="EMBL/GenBank/DDBJ databases">
        <title>Revisited historic fungal species revealed as producer of novel bioactive compounds through whole genome sequencing and comparative genomics.</title>
        <authorList>
            <person name="Vignolle G.A."/>
            <person name="Hochenegger N."/>
            <person name="Mach R.L."/>
            <person name="Mach-Aigner A.R."/>
            <person name="Javad Rahimi M."/>
            <person name="Salim K.A."/>
            <person name="Chan C.M."/>
            <person name="Lim L.B.L."/>
            <person name="Cai F."/>
            <person name="Druzhinina I.S."/>
            <person name="U'Ren J.M."/>
            <person name="Derntl C."/>
        </authorList>
    </citation>
    <scope>NUCLEOTIDE SEQUENCE</scope>
    <source>
        <strain evidence="5">TUCIM 5799</strain>
    </source>
</reference>
<comment type="caution">
    <text evidence="5">The sequence shown here is derived from an EMBL/GenBank/DDBJ whole genome shotgun (WGS) entry which is preliminary data.</text>
</comment>
<dbReference type="PROSITE" id="PS00675">
    <property type="entry name" value="SIGMA54_INTERACT_1"/>
    <property type="match status" value="1"/>
</dbReference>
<evidence type="ECO:0000259" key="4">
    <source>
        <dbReference type="Pfam" id="PF04548"/>
    </source>
</evidence>
<dbReference type="OrthoDB" id="8954335at2759"/>
<dbReference type="PANTHER" id="PTHR18884">
    <property type="entry name" value="SEPTIN"/>
    <property type="match status" value="1"/>
</dbReference>
<dbReference type="GO" id="GO:0005525">
    <property type="term" value="F:GTP binding"/>
    <property type="evidence" value="ECO:0007669"/>
    <property type="project" value="InterPro"/>
</dbReference>
<keyword evidence="2" id="KW-0175">Coiled coil</keyword>
<name>A0A9Q0ARL2_9PEZI</name>
<feature type="domain" description="AIG1-type G" evidence="4">
    <location>
        <begin position="8"/>
        <end position="159"/>
    </location>
</feature>
<evidence type="ECO:0000256" key="2">
    <source>
        <dbReference type="SAM" id="Coils"/>
    </source>
</evidence>
<keyword evidence="3" id="KW-0812">Transmembrane</keyword>
<keyword evidence="6" id="KW-1185">Reference proteome</keyword>
<dbReference type="Proteomes" id="UP000829685">
    <property type="component" value="Unassembled WGS sequence"/>
</dbReference>
<dbReference type="Gene3D" id="3.40.50.300">
    <property type="entry name" value="P-loop containing nucleotide triphosphate hydrolases"/>
    <property type="match status" value="1"/>
</dbReference>
<evidence type="ECO:0000256" key="3">
    <source>
        <dbReference type="SAM" id="Phobius"/>
    </source>
</evidence>
<organism evidence="5 6">
    <name type="scientific">Neoarthrinium moseri</name>
    <dbReference type="NCBI Taxonomy" id="1658444"/>
    <lineage>
        <taxon>Eukaryota</taxon>
        <taxon>Fungi</taxon>
        <taxon>Dikarya</taxon>
        <taxon>Ascomycota</taxon>
        <taxon>Pezizomycotina</taxon>
        <taxon>Sordariomycetes</taxon>
        <taxon>Xylariomycetidae</taxon>
        <taxon>Amphisphaeriales</taxon>
        <taxon>Apiosporaceae</taxon>
        <taxon>Neoarthrinium</taxon>
    </lineage>
</organism>
<dbReference type="InterPro" id="IPR027417">
    <property type="entry name" value="P-loop_NTPase"/>
</dbReference>
<dbReference type="InterPro" id="IPR006703">
    <property type="entry name" value="G_AIG1"/>
</dbReference>
<evidence type="ECO:0000313" key="5">
    <source>
        <dbReference type="EMBL" id="KAI1880867.1"/>
    </source>
</evidence>
<dbReference type="SUPFAM" id="SSF52540">
    <property type="entry name" value="P-loop containing nucleoside triphosphate hydrolases"/>
    <property type="match status" value="1"/>
</dbReference>
<proteinExistence type="predicted"/>
<dbReference type="EMBL" id="JAFIMR010000002">
    <property type="protein sequence ID" value="KAI1880867.1"/>
    <property type="molecule type" value="Genomic_DNA"/>
</dbReference>
<sequence>MERDAGMILVMGETGVGKSTFINALKPNSVEVGHSLKSVQCRPQAVQIYLDEDGDSSVTVVDTPGFDDSHRPDSEVLAEITEFLAAQYAGKIPLKGVIYLHRIQDNRMKGSARRYLDVFKSICGEEALANVMLVTTFWNKVPDQELGEYLRREQELIDDYWAPLQNKGSVIAQFDGSKEAAESLILQLAHHRHPVVLDIQRELVDDEKVISETKAGLGISERLEVDLSEWTLSLEKIEVKLAAAQDEEDATKIKDLKEEKKEVEKIIKDLERSKKRMQSRVGNEMKVRFDKERRQRILSNSVSIFAAVLSITLTVVKFVAFGGM</sequence>
<dbReference type="InterPro" id="IPR025662">
    <property type="entry name" value="Sigma_54_int_dom_ATP-bd_1"/>
</dbReference>
<keyword evidence="3" id="KW-1133">Transmembrane helix</keyword>
<keyword evidence="3" id="KW-0472">Membrane</keyword>